<dbReference type="PANTHER" id="PTHR11109">
    <property type="entry name" value="GTP CYCLOHYDROLASE I"/>
    <property type="match status" value="1"/>
</dbReference>
<keyword evidence="5" id="KW-0554">One-carbon metabolism</keyword>
<comment type="catalytic activity">
    <reaction evidence="1">
        <text>GTP + H2O = 7,8-dihydroneopterin 3'-triphosphate + formate + H(+)</text>
        <dbReference type="Rhea" id="RHEA:17473"/>
        <dbReference type="ChEBI" id="CHEBI:15377"/>
        <dbReference type="ChEBI" id="CHEBI:15378"/>
        <dbReference type="ChEBI" id="CHEBI:15740"/>
        <dbReference type="ChEBI" id="CHEBI:37565"/>
        <dbReference type="ChEBI" id="CHEBI:58462"/>
        <dbReference type="EC" id="3.5.4.16"/>
    </reaction>
</comment>
<dbReference type="PROSITE" id="PS00859">
    <property type="entry name" value="GTP_CYCLOHYDROL_1_1"/>
    <property type="match status" value="1"/>
</dbReference>
<gene>
    <name evidence="9" type="ORF">M3M28_00980</name>
</gene>
<dbReference type="EC" id="3.5.4.16" evidence="3"/>
<evidence type="ECO:0000256" key="3">
    <source>
        <dbReference type="ARBA" id="ARBA00012715"/>
    </source>
</evidence>
<accession>A0ABY4MYC4</accession>
<evidence type="ECO:0000256" key="4">
    <source>
        <dbReference type="ARBA" id="ARBA00017272"/>
    </source>
</evidence>
<evidence type="ECO:0000256" key="6">
    <source>
        <dbReference type="ARBA" id="ARBA00022801"/>
    </source>
</evidence>
<dbReference type="InterPro" id="IPR020602">
    <property type="entry name" value="GTP_CycHdrlase_I_dom"/>
</dbReference>
<dbReference type="InterPro" id="IPR043134">
    <property type="entry name" value="GTP-CH-I_N"/>
</dbReference>
<protein>
    <recommendedName>
        <fullName evidence="4">GTP cyclohydrolase 1</fullName>
        <ecNumber evidence="3">3.5.4.16</ecNumber>
    </recommendedName>
    <alternativeName>
        <fullName evidence="7">GTP cyclohydrolase I</fullName>
    </alternativeName>
</protein>
<proteinExistence type="predicted"/>
<evidence type="ECO:0000313" key="9">
    <source>
        <dbReference type="EMBL" id="UQN15072.1"/>
    </source>
</evidence>
<dbReference type="Gene3D" id="1.10.286.10">
    <property type="match status" value="1"/>
</dbReference>
<evidence type="ECO:0000256" key="5">
    <source>
        <dbReference type="ARBA" id="ARBA00022563"/>
    </source>
</evidence>
<sequence length="208" mass="21955">MAVDAQRAQAAVRELLAACGLDPDSAQFARTPARVAAAAAELFAGVGVDAVAPLIEGRISLGEPDAAPSVNRLEAVESGQPVLLRNIRFRSVCEHHLLPFDGWVQLAYLPGDSIIGFGRLYDLVETLSSAPTLQERLGDDLVDAIMTGLDARGAIAVLEARQGCVADRGPRQSDSETVTLATRGAFNNPDARAEVLRLIALGASDRDE</sequence>
<dbReference type="SUPFAM" id="SSF55620">
    <property type="entry name" value="Tetrahydrobiopterin biosynthesis enzymes-like"/>
    <property type="match status" value="1"/>
</dbReference>
<evidence type="ECO:0000256" key="1">
    <source>
        <dbReference type="ARBA" id="ARBA00001052"/>
    </source>
</evidence>
<evidence type="ECO:0000259" key="8">
    <source>
        <dbReference type="Pfam" id="PF01227"/>
    </source>
</evidence>
<dbReference type="InterPro" id="IPR018234">
    <property type="entry name" value="GTP_CycHdrlase_I_CS"/>
</dbReference>
<organism evidence="9">
    <name type="scientific">Gulosibacter sediminis</name>
    <dbReference type="NCBI Taxonomy" id="1729695"/>
    <lineage>
        <taxon>Bacteria</taxon>
        <taxon>Bacillati</taxon>
        <taxon>Actinomycetota</taxon>
        <taxon>Actinomycetes</taxon>
        <taxon>Micrococcales</taxon>
        <taxon>Microbacteriaceae</taxon>
        <taxon>Gulosibacter</taxon>
    </lineage>
</organism>
<reference evidence="9" key="1">
    <citation type="submission" date="2022-05" db="EMBL/GenBank/DDBJ databases">
        <title>Complete genome sequence of toluene-degrading Gulosibacter sediminis strain ACHW.36C.</title>
        <authorList>
            <person name="Wai A.C."/>
            <person name="Lai G.K."/>
            <person name="Griffin S.D."/>
            <person name="Leung F.C."/>
        </authorList>
    </citation>
    <scope>NUCLEOTIDE SEQUENCE [LARGE SCALE GENOMIC DNA]</scope>
    <source>
        <strain evidence="9">ACHW.36C</strain>
    </source>
</reference>
<dbReference type="PANTHER" id="PTHR11109:SF7">
    <property type="entry name" value="GTP CYCLOHYDROLASE 1"/>
    <property type="match status" value="1"/>
</dbReference>
<evidence type="ECO:0000256" key="2">
    <source>
        <dbReference type="ARBA" id="ARBA00005080"/>
    </source>
</evidence>
<feature type="domain" description="GTP cyclohydrolase I" evidence="8">
    <location>
        <begin position="9"/>
        <end position="199"/>
    </location>
</feature>
<dbReference type="Gene3D" id="3.30.1130.10">
    <property type="match status" value="1"/>
</dbReference>
<comment type="pathway">
    <text evidence="2">Cofactor biosynthesis; 7,8-dihydroneopterin triphosphate biosynthesis; 7,8-dihydroneopterin triphosphate from GTP: step 1/1.</text>
</comment>
<dbReference type="InterPro" id="IPR043133">
    <property type="entry name" value="GTP-CH-I_C/QueF"/>
</dbReference>
<dbReference type="InterPro" id="IPR001474">
    <property type="entry name" value="GTP_CycHdrlase_I"/>
</dbReference>
<name>A0ABY4MYC4_9MICO</name>
<dbReference type="Pfam" id="PF01227">
    <property type="entry name" value="GTP_cyclohydroI"/>
    <property type="match status" value="1"/>
</dbReference>
<dbReference type="EMBL" id="CP097160">
    <property type="protein sequence ID" value="UQN15072.1"/>
    <property type="molecule type" value="Genomic_DNA"/>
</dbReference>
<evidence type="ECO:0000256" key="7">
    <source>
        <dbReference type="ARBA" id="ARBA00030854"/>
    </source>
</evidence>
<keyword evidence="6" id="KW-0378">Hydrolase</keyword>